<evidence type="ECO:0000256" key="7">
    <source>
        <dbReference type="SAM" id="Phobius"/>
    </source>
</evidence>
<dbReference type="Pfam" id="PF07690">
    <property type="entry name" value="MFS_1"/>
    <property type="match status" value="1"/>
</dbReference>
<keyword evidence="2" id="KW-0813">Transport</keyword>
<evidence type="ECO:0000256" key="6">
    <source>
        <dbReference type="SAM" id="MobiDB-lite"/>
    </source>
</evidence>
<dbReference type="InterPro" id="IPR036259">
    <property type="entry name" value="MFS_trans_sf"/>
</dbReference>
<sequence length="520" mass="57925">MSLVRTNSASDLSSEKPSIVEIEEAVEKPVVSDRGDDNGRISENIADSEPDHTEHPEHISKDELRRIHRKIDKRILPWLCITYLVMRIDINNVANAAILNEEAGDDIKTQLHLSPQAWAWVLACFYYPYGFLEPLSTLFIKSTTPSFWIGRIMVTWGIIVCCIGAVQNYQGLLATRILLGAAEAGYYPGVIYYLAFWFKPEELALRIALFYSFGQVSGFVGGFLAFAVSFADGSLPGWRWLFIIEGIPAILMGFMTFFILPDFPQTAKFLNEAERKVVIERLSKDAPTKTAKTWDRQQVIRLFLDPTFWTFSAVWFCHAIGGFGLSFVLPTVIYQLGFTTTALSNVLSMPPSLGAFVLLNILGWLVQMKDWNPFRVAIGLEVTNIICYTLLLTVKTTVVRYLALLVSTSTAGSVYPILWPARVKASRGTTAAGIAIGITNALAQFQGILGPQVFLSVYGPTYRVSFLTCVGLLAGAVIFIAMTGLLMGESLLWIHPRNRNRNRGDHRQPLESDDRKDASS</sequence>
<evidence type="ECO:0000256" key="4">
    <source>
        <dbReference type="ARBA" id="ARBA00022989"/>
    </source>
</evidence>
<evidence type="ECO:0000256" key="2">
    <source>
        <dbReference type="ARBA" id="ARBA00022448"/>
    </source>
</evidence>
<dbReference type="SUPFAM" id="SSF103473">
    <property type="entry name" value="MFS general substrate transporter"/>
    <property type="match status" value="1"/>
</dbReference>
<feature type="compositionally biased region" description="Basic and acidic residues" evidence="6">
    <location>
        <begin position="49"/>
        <end position="58"/>
    </location>
</feature>
<feature type="transmembrane region" description="Helical" evidence="7">
    <location>
        <begin position="75"/>
        <end position="98"/>
    </location>
</feature>
<feature type="domain" description="Major facilitator superfamily (MFS) profile" evidence="8">
    <location>
        <begin position="75"/>
        <end position="499"/>
    </location>
</feature>
<dbReference type="PANTHER" id="PTHR43791">
    <property type="entry name" value="PERMEASE-RELATED"/>
    <property type="match status" value="1"/>
</dbReference>
<keyword evidence="3 7" id="KW-0812">Transmembrane</keyword>
<dbReference type="InterPro" id="IPR011701">
    <property type="entry name" value="MFS"/>
</dbReference>
<feature type="transmembrane region" description="Helical" evidence="7">
    <location>
        <begin position="373"/>
        <end position="392"/>
    </location>
</feature>
<feature type="compositionally biased region" description="Polar residues" evidence="6">
    <location>
        <begin position="1"/>
        <end position="16"/>
    </location>
</feature>
<reference evidence="9 10" key="1">
    <citation type="journal article" date="2020" name="ISME J.">
        <title>Uncovering the hidden diversity of litter-decomposition mechanisms in mushroom-forming fungi.</title>
        <authorList>
            <person name="Floudas D."/>
            <person name="Bentzer J."/>
            <person name="Ahren D."/>
            <person name="Johansson T."/>
            <person name="Persson P."/>
            <person name="Tunlid A."/>
        </authorList>
    </citation>
    <scope>NUCLEOTIDE SEQUENCE [LARGE SCALE GENOMIC DNA]</scope>
    <source>
        <strain evidence="9 10">CBS 406.79</strain>
    </source>
</reference>
<dbReference type="EMBL" id="JAACJN010000007">
    <property type="protein sequence ID" value="KAF5392071.1"/>
    <property type="molecule type" value="Genomic_DNA"/>
</dbReference>
<evidence type="ECO:0000313" key="9">
    <source>
        <dbReference type="EMBL" id="KAF5392071.1"/>
    </source>
</evidence>
<feature type="region of interest" description="Disordered" evidence="6">
    <location>
        <begin position="1"/>
        <end position="58"/>
    </location>
</feature>
<dbReference type="Gene3D" id="1.20.1250.20">
    <property type="entry name" value="MFS general substrate transporter like domains"/>
    <property type="match status" value="2"/>
</dbReference>
<comment type="subcellular location">
    <subcellularLocation>
        <location evidence="1">Membrane</location>
        <topology evidence="1">Multi-pass membrane protein</topology>
    </subcellularLocation>
</comment>
<dbReference type="GO" id="GO:0022857">
    <property type="term" value="F:transmembrane transporter activity"/>
    <property type="evidence" value="ECO:0007669"/>
    <property type="project" value="InterPro"/>
</dbReference>
<keyword evidence="4 7" id="KW-1133">Transmembrane helix</keyword>
<feature type="transmembrane region" description="Helical" evidence="7">
    <location>
        <begin position="461"/>
        <end position="494"/>
    </location>
</feature>
<dbReference type="InterPro" id="IPR020846">
    <property type="entry name" value="MFS_dom"/>
</dbReference>
<keyword evidence="10" id="KW-1185">Reference proteome</keyword>
<gene>
    <name evidence="9" type="ORF">D9757_003210</name>
</gene>
<dbReference type="OrthoDB" id="2962993at2759"/>
<feature type="transmembrane region" description="Helical" evidence="7">
    <location>
        <begin position="308"/>
        <end position="329"/>
    </location>
</feature>
<keyword evidence="5 7" id="KW-0472">Membrane</keyword>
<feature type="transmembrane region" description="Helical" evidence="7">
    <location>
        <begin position="118"/>
        <end position="140"/>
    </location>
</feature>
<feature type="compositionally biased region" description="Basic and acidic residues" evidence="6">
    <location>
        <begin position="25"/>
        <end position="40"/>
    </location>
</feature>
<evidence type="ECO:0000259" key="8">
    <source>
        <dbReference type="PROSITE" id="PS50850"/>
    </source>
</evidence>
<feature type="transmembrane region" description="Helical" evidence="7">
    <location>
        <begin position="208"/>
        <end position="231"/>
    </location>
</feature>
<feature type="transmembrane region" description="Helical" evidence="7">
    <location>
        <begin position="237"/>
        <end position="260"/>
    </location>
</feature>
<evidence type="ECO:0000313" key="10">
    <source>
        <dbReference type="Proteomes" id="UP000518752"/>
    </source>
</evidence>
<feature type="transmembrane region" description="Helical" evidence="7">
    <location>
        <begin position="349"/>
        <end position="366"/>
    </location>
</feature>
<dbReference type="GO" id="GO:0016020">
    <property type="term" value="C:membrane"/>
    <property type="evidence" value="ECO:0007669"/>
    <property type="project" value="UniProtKB-SubCell"/>
</dbReference>
<evidence type="ECO:0000256" key="1">
    <source>
        <dbReference type="ARBA" id="ARBA00004141"/>
    </source>
</evidence>
<protein>
    <recommendedName>
        <fullName evidence="8">Major facilitator superfamily (MFS) profile domain-containing protein</fullName>
    </recommendedName>
</protein>
<feature type="transmembrane region" description="Helical" evidence="7">
    <location>
        <begin position="173"/>
        <end position="196"/>
    </location>
</feature>
<evidence type="ECO:0000256" key="3">
    <source>
        <dbReference type="ARBA" id="ARBA00022692"/>
    </source>
</evidence>
<feature type="transmembrane region" description="Helical" evidence="7">
    <location>
        <begin position="147"/>
        <end position="167"/>
    </location>
</feature>
<feature type="transmembrane region" description="Helical" evidence="7">
    <location>
        <begin position="398"/>
        <end position="418"/>
    </location>
</feature>
<feature type="transmembrane region" description="Helical" evidence="7">
    <location>
        <begin position="430"/>
        <end position="449"/>
    </location>
</feature>
<proteinExistence type="predicted"/>
<organism evidence="9 10">
    <name type="scientific">Collybiopsis confluens</name>
    <dbReference type="NCBI Taxonomy" id="2823264"/>
    <lineage>
        <taxon>Eukaryota</taxon>
        <taxon>Fungi</taxon>
        <taxon>Dikarya</taxon>
        <taxon>Basidiomycota</taxon>
        <taxon>Agaricomycotina</taxon>
        <taxon>Agaricomycetes</taxon>
        <taxon>Agaricomycetidae</taxon>
        <taxon>Agaricales</taxon>
        <taxon>Marasmiineae</taxon>
        <taxon>Omphalotaceae</taxon>
        <taxon>Collybiopsis</taxon>
    </lineage>
</organism>
<dbReference type="AlphaFoldDB" id="A0A8H5HYV2"/>
<name>A0A8H5HYV2_9AGAR</name>
<dbReference type="Proteomes" id="UP000518752">
    <property type="component" value="Unassembled WGS sequence"/>
</dbReference>
<dbReference type="FunFam" id="1.20.1250.20:FF:000018">
    <property type="entry name" value="MFS transporter permease"/>
    <property type="match status" value="1"/>
</dbReference>
<dbReference type="PROSITE" id="PS50850">
    <property type="entry name" value="MFS"/>
    <property type="match status" value="1"/>
</dbReference>
<comment type="caution">
    <text evidence="9">The sequence shown here is derived from an EMBL/GenBank/DDBJ whole genome shotgun (WGS) entry which is preliminary data.</text>
</comment>
<accession>A0A8H5HYV2</accession>
<evidence type="ECO:0000256" key="5">
    <source>
        <dbReference type="ARBA" id="ARBA00023136"/>
    </source>
</evidence>
<dbReference type="PANTHER" id="PTHR43791:SF51">
    <property type="entry name" value="MAJOR FACILITATOR SUPERFAMILY (MFS) PROFILE DOMAIN-CONTAINING PROTEIN"/>
    <property type="match status" value="1"/>
</dbReference>